<dbReference type="Pfam" id="PF13472">
    <property type="entry name" value="Lipase_GDSL_2"/>
    <property type="match status" value="1"/>
</dbReference>
<organism evidence="3 4">
    <name type="scientific">Anthostomella pinea</name>
    <dbReference type="NCBI Taxonomy" id="933095"/>
    <lineage>
        <taxon>Eukaryota</taxon>
        <taxon>Fungi</taxon>
        <taxon>Dikarya</taxon>
        <taxon>Ascomycota</taxon>
        <taxon>Pezizomycotina</taxon>
        <taxon>Sordariomycetes</taxon>
        <taxon>Xylariomycetidae</taxon>
        <taxon>Xylariales</taxon>
        <taxon>Xylariaceae</taxon>
        <taxon>Anthostomella</taxon>
    </lineage>
</organism>
<dbReference type="Proteomes" id="UP001295740">
    <property type="component" value="Unassembled WGS sequence"/>
</dbReference>
<evidence type="ECO:0000313" key="4">
    <source>
        <dbReference type="Proteomes" id="UP001295740"/>
    </source>
</evidence>
<feature type="signal peptide" evidence="1">
    <location>
        <begin position="1"/>
        <end position="19"/>
    </location>
</feature>
<accession>A0AAI8VKD4</accession>
<dbReference type="InterPro" id="IPR036514">
    <property type="entry name" value="SGNH_hydro_sf"/>
</dbReference>
<sequence length="261" mass="28483">MKSQMVLSCLLALVARAVASIGDSTFHQGALKCTSKPPAFFLAGDSTTAVQSEGGGGWGNGFLSFLKAPAWGVNLGHNGATTVSFVQGGDWANVTDYVKRNTRRFDTYVTIQFGHNDQKPASNISLSQYQANLERLAREVKGIGGTPFLVTPLTRRSFVSEHQTDDSLHDQRLATIAAARATNTTYLDLNQASMNYANRIGNESAQVYNLHPNDTTHLNDYGSVVFGRLLADLMIEKRGCLERWIGPNETLSYDLWHGIPA</sequence>
<keyword evidence="4" id="KW-1185">Reference proteome</keyword>
<dbReference type="EMBL" id="CAUWAG010000008">
    <property type="protein sequence ID" value="CAJ2506564.1"/>
    <property type="molecule type" value="Genomic_DNA"/>
</dbReference>
<name>A0AAI8VKD4_9PEZI</name>
<dbReference type="PANTHER" id="PTHR43695">
    <property type="entry name" value="PUTATIVE (AFU_ORTHOLOGUE AFUA_2G17250)-RELATED"/>
    <property type="match status" value="1"/>
</dbReference>
<dbReference type="Gene3D" id="3.40.50.1110">
    <property type="entry name" value="SGNH hydrolase"/>
    <property type="match status" value="1"/>
</dbReference>
<reference evidence="3" key="1">
    <citation type="submission" date="2023-10" db="EMBL/GenBank/DDBJ databases">
        <authorList>
            <person name="Hackl T."/>
        </authorList>
    </citation>
    <scope>NUCLEOTIDE SEQUENCE</scope>
</reference>
<dbReference type="GO" id="GO:0016787">
    <property type="term" value="F:hydrolase activity"/>
    <property type="evidence" value="ECO:0007669"/>
    <property type="project" value="InterPro"/>
</dbReference>
<feature type="domain" description="SGNH hydrolase-type esterase" evidence="2">
    <location>
        <begin position="43"/>
        <end position="217"/>
    </location>
</feature>
<dbReference type="CDD" id="cd01821">
    <property type="entry name" value="Rhamnogalacturan_acetylesterase_like"/>
    <property type="match status" value="1"/>
</dbReference>
<evidence type="ECO:0000259" key="2">
    <source>
        <dbReference type="Pfam" id="PF13472"/>
    </source>
</evidence>
<evidence type="ECO:0000313" key="3">
    <source>
        <dbReference type="EMBL" id="CAJ2506564.1"/>
    </source>
</evidence>
<protein>
    <submittedName>
        <fullName evidence="3">Uu.00g006940.m01.CDS01</fullName>
    </submittedName>
</protein>
<dbReference type="AlphaFoldDB" id="A0AAI8VKD4"/>
<gene>
    <name evidence="3" type="ORF">KHLLAP_LOCUS7032</name>
</gene>
<dbReference type="InterPro" id="IPR037459">
    <property type="entry name" value="RhgT-like"/>
</dbReference>
<evidence type="ECO:0000256" key="1">
    <source>
        <dbReference type="SAM" id="SignalP"/>
    </source>
</evidence>
<dbReference type="SUPFAM" id="SSF52266">
    <property type="entry name" value="SGNH hydrolase"/>
    <property type="match status" value="1"/>
</dbReference>
<dbReference type="InterPro" id="IPR013830">
    <property type="entry name" value="SGNH_hydro"/>
</dbReference>
<dbReference type="PANTHER" id="PTHR43695:SF2">
    <property type="entry name" value="PUTATIVE (AFU_ORTHOLOGUE AFUA_2G17250)-RELATED"/>
    <property type="match status" value="1"/>
</dbReference>
<comment type="caution">
    <text evidence="3">The sequence shown here is derived from an EMBL/GenBank/DDBJ whole genome shotgun (WGS) entry which is preliminary data.</text>
</comment>
<proteinExistence type="predicted"/>
<feature type="chain" id="PRO_5042486814" evidence="1">
    <location>
        <begin position="20"/>
        <end position="261"/>
    </location>
</feature>
<keyword evidence="1" id="KW-0732">Signal</keyword>